<comment type="caution">
    <text evidence="1">The sequence shown here is derived from an EMBL/GenBank/DDBJ whole genome shotgun (WGS) entry which is preliminary data.</text>
</comment>
<sequence length="207" mass="23378">DAWTERISLLWPMWQSAADVDNLAEKQADAIAEAMMGLSTAVDAMDRANGLADQGKAIMQDVSTEFVFSVPPFLSLDQDPDFLKRLVQQLAMRWQSELARVASDPQEELELQAERKARYTYRHQIDKAAKDFRQDERGQVLWGEYRTYIGELQNLRESASTDDKADMDLLEAGRKQAQSLLDTFYDGVAEFAGLDAERNLNPRVGGV</sequence>
<proteinExistence type="predicted"/>
<name>A0A0F8Y955_9ZZZZ</name>
<protein>
    <submittedName>
        <fullName evidence="1">Uncharacterized protein</fullName>
    </submittedName>
</protein>
<evidence type="ECO:0000313" key="1">
    <source>
        <dbReference type="EMBL" id="KKK77922.1"/>
    </source>
</evidence>
<gene>
    <name evidence="1" type="ORF">LCGC14_2848750</name>
</gene>
<dbReference type="AlphaFoldDB" id="A0A0F8Y955"/>
<reference evidence="1" key="1">
    <citation type="journal article" date="2015" name="Nature">
        <title>Complex archaea that bridge the gap between prokaryotes and eukaryotes.</title>
        <authorList>
            <person name="Spang A."/>
            <person name="Saw J.H."/>
            <person name="Jorgensen S.L."/>
            <person name="Zaremba-Niedzwiedzka K."/>
            <person name="Martijn J."/>
            <person name="Lind A.E."/>
            <person name="van Eijk R."/>
            <person name="Schleper C."/>
            <person name="Guy L."/>
            <person name="Ettema T.J."/>
        </authorList>
    </citation>
    <scope>NUCLEOTIDE SEQUENCE</scope>
</reference>
<accession>A0A0F8Y955</accession>
<feature type="non-terminal residue" evidence="1">
    <location>
        <position position="1"/>
    </location>
</feature>
<organism evidence="1">
    <name type="scientific">marine sediment metagenome</name>
    <dbReference type="NCBI Taxonomy" id="412755"/>
    <lineage>
        <taxon>unclassified sequences</taxon>
        <taxon>metagenomes</taxon>
        <taxon>ecological metagenomes</taxon>
    </lineage>
</organism>
<dbReference type="EMBL" id="LAZR01054724">
    <property type="protein sequence ID" value="KKK77922.1"/>
    <property type="molecule type" value="Genomic_DNA"/>
</dbReference>